<sequence>MGFSFFKEKENERVLSRQQTVIFTATKKKTNRCLMKYKKISEHPAYENNPFVEEALEGIQKQTVRRTRVIRPDAGLSKQVQQIVVNADGEATGYGAFMQYIEVDEEQFAKVYLSQFAAFWELSKPAIRVFGYILSALKPGQDRLIFRMDKALAYTNYSHRSHVLTGLSNLVECGIIARTPYEYEYFINPLVFFNGNRVTFAKTYIKRKKGQADVHQLSIFDPQEDGAPLLNE</sequence>
<dbReference type="RefSeq" id="WP_183405634.1">
    <property type="nucleotide sequence ID" value="NZ_JACHGG010000023.1"/>
</dbReference>
<dbReference type="EMBL" id="JACHGG010000023">
    <property type="protein sequence ID" value="MBB6061577.1"/>
    <property type="molecule type" value="Genomic_DNA"/>
</dbReference>
<name>A0A7W9T4S2_9BACT</name>
<accession>A0A7W9T4S2</accession>
<evidence type="ECO:0000313" key="1">
    <source>
        <dbReference type="EMBL" id="MBB6061577.1"/>
    </source>
</evidence>
<gene>
    <name evidence="1" type="ORF">HNQ93_004458</name>
</gene>
<comment type="caution">
    <text evidence="1">The sequence shown here is derived from an EMBL/GenBank/DDBJ whole genome shotgun (WGS) entry which is preliminary data.</text>
</comment>
<reference evidence="1 2" key="1">
    <citation type="submission" date="2020-08" db="EMBL/GenBank/DDBJ databases">
        <title>Genomic Encyclopedia of Type Strains, Phase IV (KMG-IV): sequencing the most valuable type-strain genomes for metagenomic binning, comparative biology and taxonomic classification.</title>
        <authorList>
            <person name="Goeker M."/>
        </authorList>
    </citation>
    <scope>NUCLEOTIDE SEQUENCE [LARGE SCALE GENOMIC DNA]</scope>
    <source>
        <strain evidence="1 2">DSM 26718</strain>
    </source>
</reference>
<evidence type="ECO:0008006" key="3">
    <source>
        <dbReference type="Google" id="ProtNLM"/>
    </source>
</evidence>
<evidence type="ECO:0000313" key="2">
    <source>
        <dbReference type="Proteomes" id="UP000532746"/>
    </source>
</evidence>
<organism evidence="1 2">
    <name type="scientific">Hymenobacter luteus</name>
    <dbReference type="NCBI Taxonomy" id="1411122"/>
    <lineage>
        <taxon>Bacteria</taxon>
        <taxon>Pseudomonadati</taxon>
        <taxon>Bacteroidota</taxon>
        <taxon>Cytophagia</taxon>
        <taxon>Cytophagales</taxon>
        <taxon>Hymenobacteraceae</taxon>
        <taxon>Hymenobacter</taxon>
    </lineage>
</organism>
<proteinExistence type="predicted"/>
<keyword evidence="2" id="KW-1185">Reference proteome</keyword>
<protein>
    <recommendedName>
        <fullName evidence="3">RepA protein</fullName>
    </recommendedName>
</protein>
<dbReference type="AlphaFoldDB" id="A0A7W9T4S2"/>
<dbReference type="Proteomes" id="UP000532746">
    <property type="component" value="Unassembled WGS sequence"/>
</dbReference>